<dbReference type="AlphaFoldDB" id="A0A642V6G4"/>
<proteinExistence type="predicted"/>
<keyword evidence="2" id="KW-1185">Reference proteome</keyword>
<name>A0A642V6G4_9ASCO</name>
<organism evidence="1 2">
    <name type="scientific">Trichomonascus ciferrii</name>
    <dbReference type="NCBI Taxonomy" id="44093"/>
    <lineage>
        <taxon>Eukaryota</taxon>
        <taxon>Fungi</taxon>
        <taxon>Dikarya</taxon>
        <taxon>Ascomycota</taxon>
        <taxon>Saccharomycotina</taxon>
        <taxon>Dipodascomycetes</taxon>
        <taxon>Dipodascales</taxon>
        <taxon>Trichomonascaceae</taxon>
        <taxon>Trichomonascus</taxon>
        <taxon>Trichomonascus ciferrii complex</taxon>
    </lineage>
</organism>
<evidence type="ECO:0008006" key="3">
    <source>
        <dbReference type="Google" id="ProtNLM"/>
    </source>
</evidence>
<dbReference type="EMBL" id="SWFS01000151">
    <property type="protein sequence ID" value="KAA8915658.1"/>
    <property type="molecule type" value="Genomic_DNA"/>
</dbReference>
<evidence type="ECO:0000313" key="1">
    <source>
        <dbReference type="EMBL" id="KAA8915658.1"/>
    </source>
</evidence>
<dbReference type="Proteomes" id="UP000761534">
    <property type="component" value="Unassembled WGS sequence"/>
</dbReference>
<dbReference type="OrthoDB" id="2283785at2759"/>
<evidence type="ECO:0000313" key="2">
    <source>
        <dbReference type="Proteomes" id="UP000761534"/>
    </source>
</evidence>
<gene>
    <name evidence="1" type="ORF">TRICI_002170</name>
</gene>
<sequence>MTVAAEELPPPYNIGSSVVEAKDSLPFVYVTINEDQSFPFRVGELITGTVYVTPKIDLKFESLAIDLNESIILRTRKWSASPSLNRSIVLDRQSISSAAYPSDKVFRKGLRYAFTYNMRVPPMHSAIHCECELPFHYHLPASLGSPTEAFDDELDVCEKHVVVSYQVRARIMGPNDKALYRSGQFFTLIPEYPPALLDWDLRPQAVNSLLPNGSVSIHVNRVPIIYIDRPDPTNVGVKLRFESLSSIPRIKSIKTKLIGLTTSSMEQMDRYPDPYDPDVLTKSEEYPSTNVPLENCSITFKSMSAELTIPLHTPKRKLRKIVPTFFSCHATRQYRMKLTVHFKYSKASIIFPVVLIYDFGPPYNYQ</sequence>
<reference evidence="1" key="1">
    <citation type="journal article" date="2019" name="G3 (Bethesda)">
        <title>Genome Assemblies of Two Rare Opportunistic Yeast Pathogens: Diutina rugosa (syn. Candida rugosa) and Trichomonascus ciferrii (syn. Candida ciferrii).</title>
        <authorList>
            <person name="Mixao V."/>
            <person name="Saus E."/>
            <person name="Hansen A.P."/>
            <person name="Lass-Florl C."/>
            <person name="Gabaldon T."/>
        </authorList>
    </citation>
    <scope>NUCLEOTIDE SEQUENCE</scope>
    <source>
        <strain evidence="1">CBS 4856</strain>
    </source>
</reference>
<dbReference type="VEuPathDB" id="FungiDB:TRICI_002170"/>
<protein>
    <recommendedName>
        <fullName evidence="3">Bul1 C-terminal domain-containing protein</fullName>
    </recommendedName>
</protein>
<accession>A0A642V6G4</accession>
<comment type="caution">
    <text evidence="1">The sequence shown here is derived from an EMBL/GenBank/DDBJ whole genome shotgun (WGS) entry which is preliminary data.</text>
</comment>